<evidence type="ECO:0000256" key="3">
    <source>
        <dbReference type="ARBA" id="ARBA00023274"/>
    </source>
</evidence>
<keyword evidence="4" id="KW-0694">RNA-binding</keyword>
<feature type="region of interest" description="Disordered" evidence="6">
    <location>
        <begin position="1"/>
        <end position="74"/>
    </location>
</feature>
<dbReference type="GO" id="GO:0003735">
    <property type="term" value="F:structural constituent of ribosome"/>
    <property type="evidence" value="ECO:0007669"/>
    <property type="project" value="InterPro"/>
</dbReference>
<evidence type="ECO:0000256" key="6">
    <source>
        <dbReference type="SAM" id="MobiDB-lite"/>
    </source>
</evidence>
<dbReference type="InterPro" id="IPR021131">
    <property type="entry name" value="Ribosomal_uL15/eL18"/>
</dbReference>
<evidence type="ECO:0000256" key="2">
    <source>
        <dbReference type="ARBA" id="ARBA00022980"/>
    </source>
</evidence>
<comment type="function">
    <text evidence="4">Binds to the 23S rRNA.</text>
</comment>
<dbReference type="PROSITE" id="PS00475">
    <property type="entry name" value="RIBOSOMAL_L15"/>
    <property type="match status" value="1"/>
</dbReference>
<dbReference type="Pfam" id="PF00828">
    <property type="entry name" value="Ribosomal_L27A"/>
    <property type="match status" value="1"/>
</dbReference>
<keyword evidence="4" id="KW-0699">rRNA-binding</keyword>
<feature type="domain" description="Large ribosomal subunit protein uL15/eL18" evidence="7">
    <location>
        <begin position="82"/>
        <end position="149"/>
    </location>
</feature>
<dbReference type="GO" id="GO:0019843">
    <property type="term" value="F:rRNA binding"/>
    <property type="evidence" value="ECO:0007669"/>
    <property type="project" value="UniProtKB-UniRule"/>
</dbReference>
<dbReference type="EMBL" id="CADCTO010000681">
    <property type="protein sequence ID" value="CAA9297086.1"/>
    <property type="molecule type" value="Genomic_DNA"/>
</dbReference>
<evidence type="ECO:0000259" key="7">
    <source>
        <dbReference type="Pfam" id="PF00828"/>
    </source>
</evidence>
<keyword evidence="2 4" id="KW-0689">Ribosomal protein</keyword>
<dbReference type="Gene3D" id="3.100.10.10">
    <property type="match status" value="1"/>
</dbReference>
<accession>A0A6J4K660</accession>
<dbReference type="InterPro" id="IPR036227">
    <property type="entry name" value="Ribosomal_uL15/eL18_sf"/>
</dbReference>
<comment type="subunit">
    <text evidence="4">Part of the 50S ribosomal subunit.</text>
</comment>
<dbReference type="HAMAP" id="MF_01341">
    <property type="entry name" value="Ribosomal_uL15"/>
    <property type="match status" value="1"/>
</dbReference>
<keyword evidence="3 4" id="KW-0687">Ribonucleoprotein</keyword>
<reference evidence="8" key="1">
    <citation type="submission" date="2020-02" db="EMBL/GenBank/DDBJ databases">
        <authorList>
            <person name="Meier V. D."/>
        </authorList>
    </citation>
    <scope>NUCLEOTIDE SEQUENCE</scope>
    <source>
        <strain evidence="8">AVDCRST_MAG63</strain>
    </source>
</reference>
<dbReference type="PANTHER" id="PTHR12934">
    <property type="entry name" value="50S RIBOSOMAL PROTEIN L15"/>
    <property type="match status" value="1"/>
</dbReference>
<comment type="similarity">
    <text evidence="1 4 5">Belongs to the universal ribosomal protein uL15 family.</text>
</comment>
<dbReference type="PANTHER" id="PTHR12934:SF11">
    <property type="entry name" value="LARGE RIBOSOMAL SUBUNIT PROTEIN UL15M"/>
    <property type="match status" value="1"/>
</dbReference>
<dbReference type="SUPFAM" id="SSF52080">
    <property type="entry name" value="Ribosomal proteins L15p and L18e"/>
    <property type="match status" value="1"/>
</dbReference>
<name>A0A6J4K660_9BACT</name>
<dbReference type="NCBIfam" id="TIGR01071">
    <property type="entry name" value="rplO_bact"/>
    <property type="match status" value="1"/>
</dbReference>
<protein>
    <recommendedName>
        <fullName evidence="4">Large ribosomal subunit protein uL15</fullName>
    </recommendedName>
</protein>
<gene>
    <name evidence="4" type="primary">rplO</name>
    <name evidence="8" type="ORF">AVDCRST_MAG63-4859</name>
</gene>
<evidence type="ECO:0000256" key="4">
    <source>
        <dbReference type="HAMAP-Rule" id="MF_01341"/>
    </source>
</evidence>
<dbReference type="InterPro" id="IPR001196">
    <property type="entry name" value="Ribosomal_uL15_CS"/>
</dbReference>
<evidence type="ECO:0000256" key="1">
    <source>
        <dbReference type="ARBA" id="ARBA00007320"/>
    </source>
</evidence>
<organism evidence="8">
    <name type="scientific">uncultured Armatimonadetes bacterium</name>
    <dbReference type="NCBI Taxonomy" id="157466"/>
    <lineage>
        <taxon>Bacteria</taxon>
        <taxon>Bacillati</taxon>
        <taxon>Armatimonadota</taxon>
        <taxon>environmental samples</taxon>
    </lineage>
</organism>
<sequence length="151" mass="16165">MELGDLKPAPGTARRKKIIGRGPGSGHGKTSGRGHKGDKSRGQSKVGFEGGQTPLHRRLPKQRGQVGPGARNLHHKTEYSLVKLGDLERFEAGATVTPEILLQQRVISALRDGVKVLGDGRLTKALTVRAHHFSKSAQEKITALGGTAERV</sequence>
<dbReference type="InterPro" id="IPR005749">
    <property type="entry name" value="Ribosomal_uL15_bac-type"/>
</dbReference>
<dbReference type="GO" id="GO:0022625">
    <property type="term" value="C:cytosolic large ribosomal subunit"/>
    <property type="evidence" value="ECO:0007669"/>
    <property type="project" value="TreeGrafter"/>
</dbReference>
<dbReference type="InterPro" id="IPR030878">
    <property type="entry name" value="Ribosomal_uL15"/>
</dbReference>
<dbReference type="AlphaFoldDB" id="A0A6J4K660"/>
<proteinExistence type="inferred from homology"/>
<dbReference type="GO" id="GO:0006412">
    <property type="term" value="P:translation"/>
    <property type="evidence" value="ECO:0007669"/>
    <property type="project" value="UniProtKB-UniRule"/>
</dbReference>
<evidence type="ECO:0000313" key="8">
    <source>
        <dbReference type="EMBL" id="CAA9297086.1"/>
    </source>
</evidence>
<evidence type="ECO:0000256" key="5">
    <source>
        <dbReference type="RuleBase" id="RU003888"/>
    </source>
</evidence>